<reference evidence="2" key="5">
    <citation type="journal article" date="2021" name="G3 (Bethesda)">
        <title>Aegilops tauschii genome assembly Aet v5.0 features greater sequence contiguity and improved annotation.</title>
        <authorList>
            <person name="Wang L."/>
            <person name="Zhu T."/>
            <person name="Rodriguez J.C."/>
            <person name="Deal K.R."/>
            <person name="Dubcovsky J."/>
            <person name="McGuire P.E."/>
            <person name="Lux T."/>
            <person name="Spannagl M."/>
            <person name="Mayer K.F.X."/>
            <person name="Baldrich P."/>
            <person name="Meyers B.C."/>
            <person name="Huo N."/>
            <person name="Gu Y.Q."/>
            <person name="Zhou H."/>
            <person name="Devos K.M."/>
            <person name="Bennetzen J.L."/>
            <person name="Unver T."/>
            <person name="Budak H."/>
            <person name="Gulick P.J."/>
            <person name="Galiba G."/>
            <person name="Kalapos B."/>
            <person name="Nelson D.R."/>
            <person name="Li P."/>
            <person name="You F.M."/>
            <person name="Luo M.C."/>
            <person name="Dvorak J."/>
        </authorList>
    </citation>
    <scope>NUCLEOTIDE SEQUENCE [LARGE SCALE GENOMIC DNA]</scope>
    <source>
        <strain evidence="2">cv. AL8/78</strain>
    </source>
</reference>
<feature type="compositionally biased region" description="Low complexity" evidence="1">
    <location>
        <begin position="199"/>
        <end position="213"/>
    </location>
</feature>
<dbReference type="Gramene" id="AET2Gv20464900.2">
    <property type="protein sequence ID" value="AET2Gv20464900.2"/>
    <property type="gene ID" value="AET2Gv20464900"/>
</dbReference>
<reference evidence="3" key="2">
    <citation type="journal article" date="2017" name="Nat. Plants">
        <title>The Aegilops tauschii genome reveals multiple impacts of transposons.</title>
        <authorList>
            <person name="Zhao G."/>
            <person name="Zou C."/>
            <person name="Li K."/>
            <person name="Wang K."/>
            <person name="Li T."/>
            <person name="Gao L."/>
            <person name="Zhang X."/>
            <person name="Wang H."/>
            <person name="Yang Z."/>
            <person name="Liu X."/>
            <person name="Jiang W."/>
            <person name="Mao L."/>
            <person name="Kong X."/>
            <person name="Jiao Y."/>
            <person name="Jia J."/>
        </authorList>
    </citation>
    <scope>NUCLEOTIDE SEQUENCE [LARGE SCALE GENOMIC DNA]</scope>
    <source>
        <strain evidence="3">cv. AL8/78</strain>
    </source>
</reference>
<reference evidence="2" key="3">
    <citation type="journal article" date="2017" name="Nature">
        <title>Genome sequence of the progenitor of the wheat D genome Aegilops tauschii.</title>
        <authorList>
            <person name="Luo M.C."/>
            <person name="Gu Y.Q."/>
            <person name="Puiu D."/>
            <person name="Wang H."/>
            <person name="Twardziok S.O."/>
            <person name="Deal K.R."/>
            <person name="Huo N."/>
            <person name="Zhu T."/>
            <person name="Wang L."/>
            <person name="Wang Y."/>
            <person name="McGuire P.E."/>
            <person name="Liu S."/>
            <person name="Long H."/>
            <person name="Ramasamy R.K."/>
            <person name="Rodriguez J.C."/>
            <person name="Van S.L."/>
            <person name="Yuan L."/>
            <person name="Wang Z."/>
            <person name="Xia Z."/>
            <person name="Xiao L."/>
            <person name="Anderson O.D."/>
            <person name="Ouyang S."/>
            <person name="Liang Y."/>
            <person name="Zimin A.V."/>
            <person name="Pertea G."/>
            <person name="Qi P."/>
            <person name="Bennetzen J.L."/>
            <person name="Dai X."/>
            <person name="Dawson M.W."/>
            <person name="Muller H.G."/>
            <person name="Kugler K."/>
            <person name="Rivarola-Duarte L."/>
            <person name="Spannagl M."/>
            <person name="Mayer K.F.X."/>
            <person name="Lu F.H."/>
            <person name="Bevan M.W."/>
            <person name="Leroy P."/>
            <person name="Li P."/>
            <person name="You F.M."/>
            <person name="Sun Q."/>
            <person name="Liu Z."/>
            <person name="Lyons E."/>
            <person name="Wicker T."/>
            <person name="Salzberg S.L."/>
            <person name="Devos K.M."/>
            <person name="Dvorak J."/>
        </authorList>
    </citation>
    <scope>NUCLEOTIDE SEQUENCE [LARGE SCALE GENOMIC DNA]</scope>
    <source>
        <strain evidence="2">cv. AL8/78</strain>
    </source>
</reference>
<keyword evidence="3" id="KW-1185">Reference proteome</keyword>
<proteinExistence type="predicted"/>
<organism evidence="2 3">
    <name type="scientific">Aegilops tauschii subsp. strangulata</name>
    <name type="common">Goatgrass</name>
    <dbReference type="NCBI Taxonomy" id="200361"/>
    <lineage>
        <taxon>Eukaryota</taxon>
        <taxon>Viridiplantae</taxon>
        <taxon>Streptophyta</taxon>
        <taxon>Embryophyta</taxon>
        <taxon>Tracheophyta</taxon>
        <taxon>Spermatophyta</taxon>
        <taxon>Magnoliopsida</taxon>
        <taxon>Liliopsida</taxon>
        <taxon>Poales</taxon>
        <taxon>Poaceae</taxon>
        <taxon>BOP clade</taxon>
        <taxon>Pooideae</taxon>
        <taxon>Triticodae</taxon>
        <taxon>Triticeae</taxon>
        <taxon>Triticinae</taxon>
        <taxon>Aegilops</taxon>
    </lineage>
</organism>
<feature type="region of interest" description="Disordered" evidence="1">
    <location>
        <begin position="185"/>
        <end position="224"/>
    </location>
</feature>
<name>A0A453BCR6_AEGTS</name>
<sequence>MIDSTTRANWATLDSFDHAHRRSNFIGQARRAALGPIPATSGVAARDVGPLGTAAASPGAWHAIRYNGTLRCGALQRETASSQPRRPARMATSLRRQGRPYTAVGLHASAMSNEIGNAALQIASNAAVHRPLTAKARMLWHACILHWKMRPLHLSGTALGLSSRRAATEERSGLQPVLEFDSMRQRHREQMRMQRRSRATALGSARSLRSRGSPQNDCDTGARPASVMATAQRSSHAWPAATAHDITVRQTTLFRRMRGFRQHGRRWKHKGGRRLDRDWGQLVPLPLPYPNLGRCGTVGRPYG</sequence>
<evidence type="ECO:0000313" key="2">
    <source>
        <dbReference type="EnsemblPlants" id="AET2Gv20464900.2"/>
    </source>
</evidence>
<accession>A0A453BCR6</accession>
<reference evidence="3" key="1">
    <citation type="journal article" date="2014" name="Science">
        <title>Ancient hybridizations among the ancestral genomes of bread wheat.</title>
        <authorList>
            <consortium name="International Wheat Genome Sequencing Consortium,"/>
            <person name="Marcussen T."/>
            <person name="Sandve S.R."/>
            <person name="Heier L."/>
            <person name="Spannagl M."/>
            <person name="Pfeifer M."/>
            <person name="Jakobsen K.S."/>
            <person name="Wulff B.B."/>
            <person name="Steuernagel B."/>
            <person name="Mayer K.F."/>
            <person name="Olsen O.A."/>
        </authorList>
    </citation>
    <scope>NUCLEOTIDE SEQUENCE [LARGE SCALE GENOMIC DNA]</scope>
    <source>
        <strain evidence="3">cv. AL8/78</strain>
    </source>
</reference>
<evidence type="ECO:0000313" key="3">
    <source>
        <dbReference type="Proteomes" id="UP000015105"/>
    </source>
</evidence>
<protein>
    <submittedName>
        <fullName evidence="2">Uncharacterized protein</fullName>
    </submittedName>
</protein>
<dbReference type="Proteomes" id="UP000015105">
    <property type="component" value="Chromosome 2D"/>
</dbReference>
<evidence type="ECO:0000256" key="1">
    <source>
        <dbReference type="SAM" id="MobiDB-lite"/>
    </source>
</evidence>
<dbReference type="EnsemblPlants" id="AET2Gv20464900.2">
    <property type="protein sequence ID" value="AET2Gv20464900.2"/>
    <property type="gene ID" value="AET2Gv20464900"/>
</dbReference>
<reference evidence="2" key="4">
    <citation type="submission" date="2019-03" db="UniProtKB">
        <authorList>
            <consortium name="EnsemblPlants"/>
        </authorList>
    </citation>
    <scope>IDENTIFICATION</scope>
</reference>
<dbReference type="AlphaFoldDB" id="A0A453BCR6"/>